<dbReference type="RefSeq" id="WP_219670328.1">
    <property type="nucleotide sequence ID" value="NZ_WTFF01000252.1"/>
</dbReference>
<evidence type="ECO:0000256" key="2">
    <source>
        <dbReference type="SAM" id="SignalP"/>
    </source>
</evidence>
<keyword evidence="2" id="KW-0732">Signal</keyword>
<dbReference type="Proteomes" id="UP000812013">
    <property type="component" value="Unassembled WGS sequence"/>
</dbReference>
<comment type="caution">
    <text evidence="3">The sequence shown here is derived from an EMBL/GenBank/DDBJ whole genome shotgun (WGS) entry which is preliminary data.</text>
</comment>
<feature type="chain" id="PRO_5047527581" description="LPXTG cell wall anchor domain-containing protein" evidence="2">
    <location>
        <begin position="28"/>
        <end position="369"/>
    </location>
</feature>
<evidence type="ECO:0000313" key="4">
    <source>
        <dbReference type="Proteomes" id="UP000812013"/>
    </source>
</evidence>
<keyword evidence="4" id="KW-1185">Reference proteome</keyword>
<reference evidence="3 4" key="1">
    <citation type="submission" date="2019-12" db="EMBL/GenBank/DDBJ databases">
        <title>Genome sequence of Streptomyces bambusae.</title>
        <authorList>
            <person name="Bansal K."/>
            <person name="Choksket S."/>
            <person name="Korpole S."/>
            <person name="Patil P.B."/>
        </authorList>
    </citation>
    <scope>NUCLEOTIDE SEQUENCE [LARGE SCALE GENOMIC DNA]</scope>
    <source>
        <strain evidence="3 4">SK60</strain>
    </source>
</reference>
<feature type="compositionally biased region" description="Low complexity" evidence="1">
    <location>
        <begin position="44"/>
        <end position="62"/>
    </location>
</feature>
<feature type="compositionally biased region" description="Pro residues" evidence="1">
    <location>
        <begin position="63"/>
        <end position="74"/>
    </location>
</feature>
<gene>
    <name evidence="3" type="ORF">GPJ59_27040</name>
</gene>
<feature type="region of interest" description="Disordered" evidence="1">
    <location>
        <begin position="35"/>
        <end position="115"/>
    </location>
</feature>
<organism evidence="3 4">
    <name type="scientific">Streptomyces bambusae</name>
    <dbReference type="NCBI Taxonomy" id="1550616"/>
    <lineage>
        <taxon>Bacteria</taxon>
        <taxon>Bacillati</taxon>
        <taxon>Actinomycetota</taxon>
        <taxon>Actinomycetes</taxon>
        <taxon>Kitasatosporales</taxon>
        <taxon>Streptomycetaceae</taxon>
        <taxon>Streptomyces</taxon>
    </lineage>
</organism>
<feature type="compositionally biased region" description="Acidic residues" evidence="1">
    <location>
        <begin position="273"/>
        <end position="286"/>
    </location>
</feature>
<sequence>MKLKRVALAAAAAVVGPTVLMATPAMAQDNPAVIVPDAEPKGDAGTAGEAATDTATPTAQTPAPAPTAPAPAPAAPATTAPAPAPAPAAAAQPKAEESEEESEESEESYEDIVDVEGPKTTILGLPAGGFKAGGDWQNLTVHLDNAGLGDLEDFLVSVHMGRGFDEGPWVETSHVRLQAYGEDEKGHEGWYDVELGGSEEVMGGDIGIVSIAAGDATDIKLRMKFTADTPAGAFHLVAGGYVPMDEESESNEFVSSYSDVYDTKIIAASNDNGGDEGDDDKGDDSETDGKGTDNAPKPNGGTKPITDTGSGTGTGTGSGTGTAPTGGQLAETGADAATSWALGGAGVALAMGAALVAGTGRHRRPSPTA</sequence>
<feature type="region of interest" description="Disordered" evidence="1">
    <location>
        <begin position="268"/>
        <end position="332"/>
    </location>
</feature>
<feature type="compositionally biased region" description="Low complexity" evidence="1">
    <location>
        <begin position="75"/>
        <end position="93"/>
    </location>
</feature>
<name>A0ABS6ZCD9_9ACTN</name>
<accession>A0ABS6ZCD9</accession>
<proteinExistence type="predicted"/>
<protein>
    <recommendedName>
        <fullName evidence="5">LPXTG cell wall anchor domain-containing protein</fullName>
    </recommendedName>
</protein>
<evidence type="ECO:0000313" key="3">
    <source>
        <dbReference type="EMBL" id="MBW5485430.1"/>
    </source>
</evidence>
<feature type="compositionally biased region" description="Acidic residues" evidence="1">
    <location>
        <begin position="97"/>
        <end position="114"/>
    </location>
</feature>
<evidence type="ECO:0000256" key="1">
    <source>
        <dbReference type="SAM" id="MobiDB-lite"/>
    </source>
</evidence>
<evidence type="ECO:0008006" key="5">
    <source>
        <dbReference type="Google" id="ProtNLM"/>
    </source>
</evidence>
<feature type="compositionally biased region" description="Gly residues" evidence="1">
    <location>
        <begin position="310"/>
        <end position="320"/>
    </location>
</feature>
<feature type="signal peptide" evidence="2">
    <location>
        <begin position="1"/>
        <end position="27"/>
    </location>
</feature>
<dbReference type="EMBL" id="WTFF01000252">
    <property type="protein sequence ID" value="MBW5485430.1"/>
    <property type="molecule type" value="Genomic_DNA"/>
</dbReference>